<evidence type="ECO:0000259" key="1">
    <source>
        <dbReference type="Pfam" id="PF01370"/>
    </source>
</evidence>
<dbReference type="InterPro" id="IPR050177">
    <property type="entry name" value="Lipid_A_modif_metabolic_enz"/>
</dbReference>
<sequence length="316" mass="32130">MAIHVVTGGAGFIGSHLVRHLLADGHAVRVVDDLSVGRREAVPAGAALTVADINDTAAMAAALDGAAGCFHLAAVASVERCTRDLVGSHDTNLRGTLAVFDAAVKAGVPVVYASSAAVYGVPATVPLTEASPTVPISAYGADKLGCELHARAAGPVLGLRSCGLRFFNVFGPGQDPSSPYSGVVSIFADRLARGEPLTVYGDGTQTRDFVYVGDVVRALRAALEVADTTAPVSNVCTGTAITLLDLAAALGDVLGRAPEIRHAPPRAGDIHTSLGDASRMAALLGLRAEVTLADGLAATLKAVSQRTDGLLPTNVR</sequence>
<dbReference type="InterPro" id="IPR001509">
    <property type="entry name" value="Epimerase_deHydtase"/>
</dbReference>
<accession>A0A286GUL9</accession>
<dbReference type="Gene3D" id="3.90.25.10">
    <property type="entry name" value="UDP-galactose 4-epimerase, domain 1"/>
    <property type="match status" value="1"/>
</dbReference>
<dbReference type="OrthoDB" id="9801785at2"/>
<reference evidence="2 3" key="1">
    <citation type="submission" date="2017-09" db="EMBL/GenBank/DDBJ databases">
        <authorList>
            <person name="Ehlers B."/>
            <person name="Leendertz F.H."/>
        </authorList>
    </citation>
    <scope>NUCLEOTIDE SEQUENCE [LARGE SCALE GENOMIC DNA]</scope>
    <source>
        <strain evidence="2 3">USBA 140</strain>
    </source>
</reference>
<dbReference type="PANTHER" id="PTHR43245">
    <property type="entry name" value="BIFUNCTIONAL POLYMYXIN RESISTANCE PROTEIN ARNA"/>
    <property type="match status" value="1"/>
</dbReference>
<dbReference type="PANTHER" id="PTHR43245:SF13">
    <property type="entry name" value="UDP-D-APIOSE_UDP-D-XYLOSE SYNTHASE 2"/>
    <property type="match status" value="1"/>
</dbReference>
<evidence type="ECO:0000313" key="3">
    <source>
        <dbReference type="Proteomes" id="UP000219621"/>
    </source>
</evidence>
<dbReference type="InterPro" id="IPR036291">
    <property type="entry name" value="NAD(P)-bd_dom_sf"/>
</dbReference>
<name>A0A286GUL9_9PROT</name>
<dbReference type="Proteomes" id="UP000219621">
    <property type="component" value="Unassembled WGS sequence"/>
</dbReference>
<keyword evidence="3" id="KW-1185">Reference proteome</keyword>
<evidence type="ECO:0000313" key="2">
    <source>
        <dbReference type="EMBL" id="SOD98694.1"/>
    </source>
</evidence>
<dbReference type="RefSeq" id="WP_097280461.1">
    <property type="nucleotide sequence ID" value="NZ_OCNJ01000008.1"/>
</dbReference>
<dbReference type="EMBL" id="OCNJ01000008">
    <property type="protein sequence ID" value="SOD98694.1"/>
    <property type="molecule type" value="Genomic_DNA"/>
</dbReference>
<dbReference type="SUPFAM" id="SSF51735">
    <property type="entry name" value="NAD(P)-binding Rossmann-fold domains"/>
    <property type="match status" value="1"/>
</dbReference>
<gene>
    <name evidence="2" type="ORF">SAMN05421508_10854</name>
</gene>
<protein>
    <submittedName>
        <fullName evidence="2">UDP-glucose 4-epimerase</fullName>
    </submittedName>
</protein>
<feature type="domain" description="NAD-dependent epimerase/dehydratase" evidence="1">
    <location>
        <begin position="5"/>
        <end position="228"/>
    </location>
</feature>
<proteinExistence type="predicted"/>
<dbReference type="Pfam" id="PF01370">
    <property type="entry name" value="Epimerase"/>
    <property type="match status" value="1"/>
</dbReference>
<organism evidence="2 3">
    <name type="scientific">Caenispirillum bisanense</name>
    <dbReference type="NCBI Taxonomy" id="414052"/>
    <lineage>
        <taxon>Bacteria</taxon>
        <taxon>Pseudomonadati</taxon>
        <taxon>Pseudomonadota</taxon>
        <taxon>Alphaproteobacteria</taxon>
        <taxon>Rhodospirillales</taxon>
        <taxon>Novispirillaceae</taxon>
        <taxon>Caenispirillum</taxon>
    </lineage>
</organism>
<dbReference type="Gene3D" id="3.40.50.720">
    <property type="entry name" value="NAD(P)-binding Rossmann-like Domain"/>
    <property type="match status" value="1"/>
</dbReference>
<dbReference type="AlphaFoldDB" id="A0A286GUL9"/>